<feature type="region of interest" description="Disordered" evidence="1">
    <location>
        <begin position="1"/>
        <end position="82"/>
    </location>
</feature>
<dbReference type="Proteomes" id="UP000829196">
    <property type="component" value="Unassembled WGS sequence"/>
</dbReference>
<accession>A0A8T3A417</accession>
<name>A0A8T3A417_DENNO</name>
<proteinExistence type="predicted"/>
<reference evidence="2" key="1">
    <citation type="journal article" date="2022" name="Front. Genet.">
        <title>Chromosome-Scale Assembly of the Dendrobium nobile Genome Provides Insights Into the Molecular Mechanism of the Biosynthesis of the Medicinal Active Ingredient of Dendrobium.</title>
        <authorList>
            <person name="Xu Q."/>
            <person name="Niu S.-C."/>
            <person name="Li K.-L."/>
            <person name="Zheng P.-J."/>
            <person name="Zhang X.-J."/>
            <person name="Jia Y."/>
            <person name="Liu Y."/>
            <person name="Niu Y.-X."/>
            <person name="Yu L.-H."/>
            <person name="Chen D.-F."/>
            <person name="Zhang G.-Q."/>
        </authorList>
    </citation>
    <scope>NUCLEOTIDE SEQUENCE</scope>
    <source>
        <tissue evidence="2">Leaf</tissue>
    </source>
</reference>
<gene>
    <name evidence="2" type="ORF">KFK09_029000</name>
</gene>
<feature type="compositionally biased region" description="Basic and acidic residues" evidence="1">
    <location>
        <begin position="28"/>
        <end position="51"/>
    </location>
</feature>
<evidence type="ECO:0000313" key="2">
    <source>
        <dbReference type="EMBL" id="KAI0489158.1"/>
    </source>
</evidence>
<dbReference type="AlphaFoldDB" id="A0A8T3A417"/>
<protein>
    <submittedName>
        <fullName evidence="2">Uncharacterized protein</fullName>
    </submittedName>
</protein>
<sequence>MGGRRRNWGSVERGRREKGGASVGSRAMRTERRVRGRKESSASLGPEERGEGGCNQKLLCTRNRSGRRRHDAALSSEAKKIR</sequence>
<comment type="caution">
    <text evidence="2">The sequence shown here is derived from an EMBL/GenBank/DDBJ whole genome shotgun (WGS) entry which is preliminary data.</text>
</comment>
<evidence type="ECO:0000313" key="3">
    <source>
        <dbReference type="Proteomes" id="UP000829196"/>
    </source>
</evidence>
<evidence type="ECO:0000256" key="1">
    <source>
        <dbReference type="SAM" id="MobiDB-lite"/>
    </source>
</evidence>
<organism evidence="2 3">
    <name type="scientific">Dendrobium nobile</name>
    <name type="common">Orchid</name>
    <dbReference type="NCBI Taxonomy" id="94219"/>
    <lineage>
        <taxon>Eukaryota</taxon>
        <taxon>Viridiplantae</taxon>
        <taxon>Streptophyta</taxon>
        <taxon>Embryophyta</taxon>
        <taxon>Tracheophyta</taxon>
        <taxon>Spermatophyta</taxon>
        <taxon>Magnoliopsida</taxon>
        <taxon>Liliopsida</taxon>
        <taxon>Asparagales</taxon>
        <taxon>Orchidaceae</taxon>
        <taxon>Epidendroideae</taxon>
        <taxon>Malaxideae</taxon>
        <taxon>Dendrobiinae</taxon>
        <taxon>Dendrobium</taxon>
    </lineage>
</organism>
<dbReference type="EMBL" id="JAGYWB010000019">
    <property type="protein sequence ID" value="KAI0489158.1"/>
    <property type="molecule type" value="Genomic_DNA"/>
</dbReference>
<keyword evidence="3" id="KW-1185">Reference proteome</keyword>